<dbReference type="Pfam" id="PF16884">
    <property type="entry name" value="ADH_N_2"/>
    <property type="match status" value="1"/>
</dbReference>
<dbReference type="InterPro" id="IPR045010">
    <property type="entry name" value="MDR_fam"/>
</dbReference>
<dbReference type="OrthoDB" id="809632at2759"/>
<dbReference type="Proteomes" id="UP000013521">
    <property type="component" value="Unassembled WGS sequence"/>
</dbReference>
<dbReference type="AlphaFoldDB" id="R1GQP9"/>
<gene>
    <name evidence="3" type="ORF">UCRNP2_2646</name>
</gene>
<dbReference type="InterPro" id="IPR041694">
    <property type="entry name" value="ADH_N_2"/>
</dbReference>
<dbReference type="Gene3D" id="3.90.180.10">
    <property type="entry name" value="Medium-chain alcohol dehydrogenases, catalytic domain"/>
    <property type="match status" value="1"/>
</dbReference>
<evidence type="ECO:0000313" key="3">
    <source>
        <dbReference type="EMBL" id="EOD50581.1"/>
    </source>
</evidence>
<protein>
    <submittedName>
        <fullName evidence="3">Putative nadp-dependent leukotriene b4 12-hydroxydehydrogenase protein</fullName>
    </submittedName>
</protein>
<organism evidence="3 4">
    <name type="scientific">Botryosphaeria parva (strain UCR-NP2)</name>
    <name type="common">Grapevine canker fungus</name>
    <name type="synonym">Neofusicoccum parvum</name>
    <dbReference type="NCBI Taxonomy" id="1287680"/>
    <lineage>
        <taxon>Eukaryota</taxon>
        <taxon>Fungi</taxon>
        <taxon>Dikarya</taxon>
        <taxon>Ascomycota</taxon>
        <taxon>Pezizomycotina</taxon>
        <taxon>Dothideomycetes</taxon>
        <taxon>Dothideomycetes incertae sedis</taxon>
        <taxon>Botryosphaeriales</taxon>
        <taxon>Botryosphaeriaceae</taxon>
        <taxon>Neofusicoccum</taxon>
    </lineage>
</organism>
<dbReference type="EMBL" id="KB915951">
    <property type="protein sequence ID" value="EOD50581.1"/>
    <property type="molecule type" value="Genomic_DNA"/>
</dbReference>
<dbReference type="Pfam" id="PF00107">
    <property type="entry name" value="ADH_zinc_N"/>
    <property type="match status" value="1"/>
</dbReference>
<dbReference type="OMA" id="DKVMGMT"/>
<dbReference type="InterPro" id="IPR020843">
    <property type="entry name" value="ER"/>
</dbReference>
<evidence type="ECO:0000313" key="4">
    <source>
        <dbReference type="Proteomes" id="UP000013521"/>
    </source>
</evidence>
<dbReference type="SMART" id="SM00829">
    <property type="entry name" value="PKS_ER"/>
    <property type="match status" value="1"/>
</dbReference>
<accession>R1GQP9</accession>
<evidence type="ECO:0000259" key="2">
    <source>
        <dbReference type="SMART" id="SM00829"/>
    </source>
</evidence>
<dbReference type="PANTHER" id="PTHR43205">
    <property type="entry name" value="PROSTAGLANDIN REDUCTASE"/>
    <property type="match status" value="1"/>
</dbReference>
<dbReference type="HOGENOM" id="CLU_026673_29_2_1"/>
<feature type="domain" description="Enoyl reductase (ER)" evidence="2">
    <location>
        <begin position="24"/>
        <end position="351"/>
    </location>
</feature>
<dbReference type="SUPFAM" id="SSF51735">
    <property type="entry name" value="NAD(P)-binding Rossmann-fold domains"/>
    <property type="match status" value="1"/>
</dbReference>
<dbReference type="InterPro" id="IPR036291">
    <property type="entry name" value="NAD(P)-bd_dom_sf"/>
</dbReference>
<keyword evidence="1" id="KW-0560">Oxidoreductase</keyword>
<dbReference type="Gene3D" id="3.40.50.720">
    <property type="entry name" value="NAD(P)-binding Rossmann-like Domain"/>
    <property type="match status" value="1"/>
</dbReference>
<dbReference type="eggNOG" id="KOG1196">
    <property type="taxonomic scope" value="Eukaryota"/>
</dbReference>
<dbReference type="InterPro" id="IPR011032">
    <property type="entry name" value="GroES-like_sf"/>
</dbReference>
<dbReference type="GO" id="GO:0016628">
    <property type="term" value="F:oxidoreductase activity, acting on the CH-CH group of donors, NAD or NADP as acceptor"/>
    <property type="evidence" value="ECO:0007669"/>
    <property type="project" value="InterPro"/>
</dbReference>
<sequence>MSTPTTTRQWVLNKQIVGMPVLDGPDATFSLKTADLPPLKDNQVLLRVKFLSNDPAQRGWIAPQSSPDRLYVPPVEAGQTMRASASAIAEVVESKAASLAKGTLVQTFSAGWTEYAVADAAGLQVLQDIPGVSPTHYLGALGLTGLTAYYGTKIIAEAKPEDVLVVSGAAGATGSMVVQIAKKLIGCKTVIGIAGSDAKCEWVKSLGADICLNYKSPTFKSDLVAATPSYANVYFDNVGGEILDFMLSRMAQEGRVALCGAISSYNETSGLQLKNWFDVISMRLKLKGFIVLDWAQQGKAKESIGEIANAAKEGKIKISDEGETVVSTQFDDIPKTWMKLFDGSNTGKLVTKL</sequence>
<dbReference type="CDD" id="cd05288">
    <property type="entry name" value="PGDH"/>
    <property type="match status" value="1"/>
</dbReference>
<proteinExistence type="predicted"/>
<evidence type="ECO:0000256" key="1">
    <source>
        <dbReference type="ARBA" id="ARBA00023002"/>
    </source>
</evidence>
<dbReference type="PANTHER" id="PTHR43205:SF19">
    <property type="entry name" value="ENOYL REDUCTASE (ER) DOMAIN-CONTAINING PROTEIN"/>
    <property type="match status" value="1"/>
</dbReference>
<dbReference type="FunFam" id="3.40.50.720:FF:000121">
    <property type="entry name" value="Prostaglandin reductase 2"/>
    <property type="match status" value="1"/>
</dbReference>
<dbReference type="SUPFAM" id="SSF50129">
    <property type="entry name" value="GroES-like"/>
    <property type="match status" value="1"/>
</dbReference>
<dbReference type="KEGG" id="npa:UCRNP2_2646"/>
<dbReference type="InterPro" id="IPR013149">
    <property type="entry name" value="ADH-like_C"/>
</dbReference>
<name>R1GQP9_BOTPV</name>
<reference evidence="4" key="1">
    <citation type="journal article" date="2013" name="Genome Announc.">
        <title>Draft genome sequence of Neofusicoccum parvum isolate UCR-NP2, a fungal vascular pathogen associated with grapevine cankers.</title>
        <authorList>
            <person name="Blanco-Ulate B."/>
            <person name="Rolshausen P."/>
            <person name="Cantu D."/>
        </authorList>
    </citation>
    <scope>NUCLEOTIDE SEQUENCE [LARGE SCALE GENOMIC DNA]</scope>
    <source>
        <strain evidence="4">UCR-NP2</strain>
    </source>
</reference>